<sequence length="97" mass="10711">MSRSKLRRVEARGSSLADRISGLWSREVLEHVCGVGFIRRSFDLRRSKIDVTGLLEFVNLGHCTEPSSAALRGGHCGEIGMAVKEQQRGLDRDESLG</sequence>
<dbReference type="AlphaFoldDB" id="A0AAW2BHI7"/>
<comment type="caution">
    <text evidence="1">The sequence shown here is derived from an EMBL/GenBank/DDBJ whole genome shotgun (WGS) entry which is preliminary data.</text>
</comment>
<dbReference type="EMBL" id="JAZDWU010000012">
    <property type="protein sequence ID" value="KAK9984434.1"/>
    <property type="molecule type" value="Genomic_DNA"/>
</dbReference>
<dbReference type="Proteomes" id="UP001459277">
    <property type="component" value="Unassembled WGS sequence"/>
</dbReference>
<keyword evidence="2" id="KW-1185">Reference proteome</keyword>
<organism evidence="1 2">
    <name type="scientific">Lithocarpus litseifolius</name>
    <dbReference type="NCBI Taxonomy" id="425828"/>
    <lineage>
        <taxon>Eukaryota</taxon>
        <taxon>Viridiplantae</taxon>
        <taxon>Streptophyta</taxon>
        <taxon>Embryophyta</taxon>
        <taxon>Tracheophyta</taxon>
        <taxon>Spermatophyta</taxon>
        <taxon>Magnoliopsida</taxon>
        <taxon>eudicotyledons</taxon>
        <taxon>Gunneridae</taxon>
        <taxon>Pentapetalae</taxon>
        <taxon>rosids</taxon>
        <taxon>fabids</taxon>
        <taxon>Fagales</taxon>
        <taxon>Fagaceae</taxon>
        <taxon>Lithocarpus</taxon>
    </lineage>
</organism>
<gene>
    <name evidence="1" type="ORF">SO802_033959</name>
</gene>
<proteinExistence type="predicted"/>
<reference evidence="1 2" key="1">
    <citation type="submission" date="2024-01" db="EMBL/GenBank/DDBJ databases">
        <title>A telomere-to-telomere, gap-free genome of sweet tea (Lithocarpus litseifolius).</title>
        <authorList>
            <person name="Zhou J."/>
        </authorList>
    </citation>
    <scope>NUCLEOTIDE SEQUENCE [LARGE SCALE GENOMIC DNA]</scope>
    <source>
        <strain evidence="1">Zhou-2022a</strain>
        <tissue evidence="1">Leaf</tissue>
    </source>
</reference>
<evidence type="ECO:0000313" key="1">
    <source>
        <dbReference type="EMBL" id="KAK9984434.1"/>
    </source>
</evidence>
<name>A0AAW2BHI7_9ROSI</name>
<accession>A0AAW2BHI7</accession>
<evidence type="ECO:0000313" key="2">
    <source>
        <dbReference type="Proteomes" id="UP001459277"/>
    </source>
</evidence>
<protein>
    <submittedName>
        <fullName evidence="1">Uncharacterized protein</fullName>
    </submittedName>
</protein>